<keyword evidence="1" id="KW-1133">Transmembrane helix</keyword>
<dbReference type="EMBL" id="QJPH01000335">
    <property type="protein sequence ID" value="PZN77450.1"/>
    <property type="molecule type" value="Genomic_DNA"/>
</dbReference>
<dbReference type="AlphaFoldDB" id="A0A2W4SQJ0"/>
<feature type="transmembrane region" description="Helical" evidence="1">
    <location>
        <begin position="265"/>
        <end position="291"/>
    </location>
</feature>
<feature type="transmembrane region" description="Helical" evidence="1">
    <location>
        <begin position="231"/>
        <end position="253"/>
    </location>
</feature>
<gene>
    <name evidence="3" type="ORF">DM484_14795</name>
</gene>
<dbReference type="GO" id="GO:0016740">
    <property type="term" value="F:transferase activity"/>
    <property type="evidence" value="ECO:0007669"/>
    <property type="project" value="UniProtKB-KW"/>
</dbReference>
<keyword evidence="3" id="KW-0808">Transferase</keyword>
<dbReference type="Pfam" id="PF00535">
    <property type="entry name" value="Glycos_transf_2"/>
    <property type="match status" value="1"/>
</dbReference>
<dbReference type="InterPro" id="IPR029044">
    <property type="entry name" value="Nucleotide-diphossugar_trans"/>
</dbReference>
<evidence type="ECO:0000259" key="2">
    <source>
        <dbReference type="Pfam" id="PF00535"/>
    </source>
</evidence>
<dbReference type="InterPro" id="IPR050256">
    <property type="entry name" value="Glycosyltransferase_2"/>
</dbReference>
<accession>A0A2W4SQJ0</accession>
<dbReference type="PANTHER" id="PTHR48090">
    <property type="entry name" value="UNDECAPRENYL-PHOSPHATE 4-DEOXY-4-FORMAMIDO-L-ARABINOSE TRANSFERASE-RELATED"/>
    <property type="match status" value="1"/>
</dbReference>
<evidence type="ECO:0000256" key="1">
    <source>
        <dbReference type="SAM" id="Phobius"/>
    </source>
</evidence>
<feature type="domain" description="Glycosyltransferase 2-like" evidence="2">
    <location>
        <begin position="11"/>
        <end position="132"/>
    </location>
</feature>
<dbReference type="PANTHER" id="PTHR48090:SF7">
    <property type="entry name" value="RFBJ PROTEIN"/>
    <property type="match status" value="1"/>
</dbReference>
<dbReference type="InterPro" id="IPR001173">
    <property type="entry name" value="Glyco_trans_2-like"/>
</dbReference>
<dbReference type="Proteomes" id="UP000249396">
    <property type="component" value="Unassembled WGS sequence"/>
</dbReference>
<name>A0A2W4SQJ0_9GAMM</name>
<keyword evidence="1" id="KW-0812">Transmembrane</keyword>
<keyword evidence="1" id="KW-0472">Membrane</keyword>
<dbReference type="SUPFAM" id="SSF53448">
    <property type="entry name" value="Nucleotide-diphospho-sugar transferases"/>
    <property type="match status" value="1"/>
</dbReference>
<organism evidence="3 4">
    <name type="scientific">Candidatus Methylumidiphilus alinenensis</name>
    <dbReference type="NCBI Taxonomy" id="2202197"/>
    <lineage>
        <taxon>Bacteria</taxon>
        <taxon>Pseudomonadati</taxon>
        <taxon>Pseudomonadota</taxon>
        <taxon>Gammaproteobacteria</taxon>
        <taxon>Methylococcales</taxon>
        <taxon>Candidatus Methylumidiphilus</taxon>
    </lineage>
</organism>
<protein>
    <submittedName>
        <fullName evidence="3">Glycosyl transferase</fullName>
    </submittedName>
</protein>
<evidence type="ECO:0000313" key="4">
    <source>
        <dbReference type="Proteomes" id="UP000249396"/>
    </source>
</evidence>
<reference evidence="3 4" key="1">
    <citation type="journal article" date="2018" name="Aquat. Microb. Ecol.">
        <title>Gammaproteobacterial methanotrophs dominate.</title>
        <authorList>
            <person name="Rissanen A.J."/>
            <person name="Saarenheimo J."/>
            <person name="Tiirola M."/>
            <person name="Peura S."/>
            <person name="Aalto S.L."/>
            <person name="Karvinen A."/>
            <person name="Nykanen H."/>
        </authorList>
    </citation>
    <scope>NUCLEOTIDE SEQUENCE [LARGE SCALE GENOMIC DNA]</scope>
    <source>
        <strain evidence="3">AMbin10</strain>
    </source>
</reference>
<comment type="caution">
    <text evidence="3">The sequence shown here is derived from an EMBL/GenBank/DDBJ whole genome shotgun (WGS) entry which is preliminary data.</text>
</comment>
<dbReference type="Gene3D" id="3.90.550.10">
    <property type="entry name" value="Spore Coat Polysaccharide Biosynthesis Protein SpsA, Chain A"/>
    <property type="match status" value="1"/>
</dbReference>
<evidence type="ECO:0000313" key="3">
    <source>
        <dbReference type="EMBL" id="PZN77450.1"/>
    </source>
</evidence>
<proteinExistence type="predicted"/>
<dbReference type="CDD" id="cd04179">
    <property type="entry name" value="DPM_DPG-synthase_like"/>
    <property type="match status" value="1"/>
</dbReference>
<sequence length="319" mass="35675">MPTSTDVRIAVIVPCFNEAVAIDKVVKDFRKSLPQATIHVYDNNSSDATKEIAKAAGAIVKTEPLQGKGHVVRRMFADVDADIYVLVDGDDTYDASIAPSLVEELQKNQLDMVNAARLSSSKESYRTGHRFGNWMLTSMVSWIFGQRFNDMLSGYRVFSRRYVKSFPANAKGFEIETELTVHALQLHLPVIEVLTPYKERPEGSTSKLRTYRDGFHILVMIVRLLKSERPLLFFTSFAVLFAITGIALATPIVETYLNTGLVPRLPTAMSIIGLAILSAISFTCGVILDSVTQGRREMRRLAYLQHPAPCAEKIDPRRY</sequence>